<dbReference type="NCBIfam" id="NF041635">
    <property type="entry name" value="STM3941_fam"/>
    <property type="match status" value="1"/>
</dbReference>
<dbReference type="Proteomes" id="UP001057753">
    <property type="component" value="Unassembled WGS sequence"/>
</dbReference>
<feature type="transmembrane region" description="Helical" evidence="1">
    <location>
        <begin position="40"/>
        <end position="61"/>
    </location>
</feature>
<keyword evidence="1" id="KW-1133">Transmembrane helix</keyword>
<evidence type="ECO:0000313" key="2">
    <source>
        <dbReference type="EMBL" id="MCR6098177.1"/>
    </source>
</evidence>
<sequence>MEELQFYPSKGKNFILLLLCLAFIALGFLISLVTFNDGDYVISALGAVTGLFFAFLFIMLVKQQLTSKPYLILTKEELITSAASKNPIPIAWQDIRGYNLIKVNGSKILEIMLEDEEKYRLQMTKTTRWLNKLNDAMNFAPFAIALGQVKRKDRDKLLDELDKRTFGEDLTMEEA</sequence>
<comment type="caution">
    <text evidence="2">The sequence shown here is derived from an EMBL/GenBank/DDBJ whole genome shotgun (WGS) entry which is preliminary data.</text>
</comment>
<dbReference type="InterPro" id="IPR048136">
    <property type="entry name" value="STM3941-like"/>
</dbReference>
<keyword evidence="1" id="KW-0472">Membrane</keyword>
<proteinExistence type="predicted"/>
<keyword evidence="1" id="KW-0812">Transmembrane</keyword>
<dbReference type="AlphaFoldDB" id="A0A9Q4G0M0"/>
<protein>
    <submittedName>
        <fullName evidence="2">Uncharacterized protein</fullName>
    </submittedName>
</protein>
<evidence type="ECO:0000256" key="1">
    <source>
        <dbReference type="SAM" id="Phobius"/>
    </source>
</evidence>
<accession>A0A9Q4G0M0</accession>
<dbReference type="EMBL" id="JABXYM010000001">
    <property type="protein sequence ID" value="MCR6098177.1"/>
    <property type="molecule type" value="Genomic_DNA"/>
</dbReference>
<organism evidence="2 3">
    <name type="scientific">Salipaludibacillus agaradhaerens</name>
    <name type="common">Bacillus agaradhaerens</name>
    <dbReference type="NCBI Taxonomy" id="76935"/>
    <lineage>
        <taxon>Bacteria</taxon>
        <taxon>Bacillati</taxon>
        <taxon>Bacillota</taxon>
        <taxon>Bacilli</taxon>
        <taxon>Bacillales</taxon>
        <taxon>Bacillaceae</taxon>
    </lineage>
</organism>
<keyword evidence="3" id="KW-1185">Reference proteome</keyword>
<name>A0A9Q4G0M0_SALAG</name>
<reference evidence="2" key="1">
    <citation type="submission" date="2020-06" db="EMBL/GenBank/DDBJ databases">
        <title>Insight into the genomes of haloalkaliphilic bacilli from Kenyan soda lakes.</title>
        <authorList>
            <person name="Mwirichia R."/>
            <person name="Villamizar G.C."/>
            <person name="Poehlein A."/>
            <person name="Mugweru J."/>
            <person name="Kipnyargis A."/>
            <person name="Kiplimo D."/>
            <person name="Orwa P."/>
            <person name="Daniel R."/>
        </authorList>
    </citation>
    <scope>NUCLEOTIDE SEQUENCE</scope>
    <source>
        <strain evidence="2">B1096_S55</strain>
    </source>
</reference>
<dbReference type="RefSeq" id="WP_257822552.1">
    <property type="nucleotide sequence ID" value="NZ_JABXYM010000001.1"/>
</dbReference>
<gene>
    <name evidence="2" type="ORF">HXA33_16675</name>
</gene>
<evidence type="ECO:0000313" key="3">
    <source>
        <dbReference type="Proteomes" id="UP001057753"/>
    </source>
</evidence>
<feature type="transmembrane region" description="Helical" evidence="1">
    <location>
        <begin position="14"/>
        <end position="34"/>
    </location>
</feature>